<name>A0A2M7FQ72_9BACT</name>
<evidence type="ECO:0000313" key="1">
    <source>
        <dbReference type="EMBL" id="PIW07584.1"/>
    </source>
</evidence>
<evidence type="ECO:0000313" key="2">
    <source>
        <dbReference type="Proteomes" id="UP000230556"/>
    </source>
</evidence>
<dbReference type="AlphaFoldDB" id="A0A2M7FQ72"/>
<proteinExistence type="predicted"/>
<dbReference type="Proteomes" id="UP000230556">
    <property type="component" value="Unassembled WGS sequence"/>
</dbReference>
<accession>A0A2M7FQ72</accession>
<protein>
    <recommendedName>
        <fullName evidence="3">Baseplate protein J-like domain-containing protein</fullName>
    </recommendedName>
</protein>
<evidence type="ECO:0008006" key="3">
    <source>
        <dbReference type="Google" id="ProtNLM"/>
    </source>
</evidence>
<dbReference type="EMBL" id="PFFO01000107">
    <property type="protein sequence ID" value="PIW07584.1"/>
    <property type="molecule type" value="Genomic_DNA"/>
</dbReference>
<comment type="caution">
    <text evidence="1">The sequence shown here is derived from an EMBL/GenBank/DDBJ whole genome shotgun (WGS) entry which is preliminary data.</text>
</comment>
<sequence length="217" mass="22836">FSKDSYVAKNDATLTGGTSEEVQVVGKDDQKTLLTDLTKELIEGMQSQLTALAEPGINVYLIADSAKVDTSTYSAKVGDTTKTLTLDLALTASLIKYQTDDVTTLVDSSIDQAVPQGYIRSSLPSAVDLSVSSVGTDGKSVKGSAKVKVSLLPVVNKEGLAKLVKGKKGTALESILSSNIPLYSSAEAIITPSWIPLRLKSLPLNPARITIEIVPAI</sequence>
<reference evidence="2" key="1">
    <citation type="submission" date="2017-09" db="EMBL/GenBank/DDBJ databases">
        <title>Depth-based differentiation of microbial function through sediment-hosted aquifers and enrichment of novel symbionts in the deep terrestrial subsurface.</title>
        <authorList>
            <person name="Probst A.J."/>
            <person name="Ladd B."/>
            <person name="Jarett J.K."/>
            <person name="Geller-Mcgrath D.E."/>
            <person name="Sieber C.M.K."/>
            <person name="Emerson J.B."/>
            <person name="Anantharaman K."/>
            <person name="Thomas B.C."/>
            <person name="Malmstrom R."/>
            <person name="Stieglmeier M."/>
            <person name="Klingl A."/>
            <person name="Woyke T."/>
            <person name="Ryan C.M."/>
            <person name="Banfield J.F."/>
        </authorList>
    </citation>
    <scope>NUCLEOTIDE SEQUENCE [LARGE SCALE GENOMIC DNA]</scope>
</reference>
<gene>
    <name evidence="1" type="ORF">COW38_02510</name>
</gene>
<organism evidence="1 2">
    <name type="scientific">Candidatus Collierbacteria bacterium CG17_big_fil_post_rev_8_21_14_2_50_45_7</name>
    <dbReference type="NCBI Taxonomy" id="1974536"/>
    <lineage>
        <taxon>Bacteria</taxon>
        <taxon>Candidatus Collieribacteriota</taxon>
    </lineage>
</organism>
<feature type="non-terminal residue" evidence="1">
    <location>
        <position position="1"/>
    </location>
</feature>